<dbReference type="Proteomes" id="UP001195941">
    <property type="component" value="Unassembled WGS sequence"/>
</dbReference>
<gene>
    <name evidence="2" type="ORF">IT775_01885</name>
</gene>
<name>A0ABS5HLP0_9RHOB</name>
<dbReference type="EMBL" id="JADMKU010000001">
    <property type="protein sequence ID" value="MBR9649872.1"/>
    <property type="molecule type" value="Genomic_DNA"/>
</dbReference>
<evidence type="ECO:0000256" key="1">
    <source>
        <dbReference type="SAM" id="SignalP"/>
    </source>
</evidence>
<accession>A0ABS5HLP0</accession>
<evidence type="ECO:0000313" key="2">
    <source>
        <dbReference type="EMBL" id="MBR9649872.1"/>
    </source>
</evidence>
<keyword evidence="3" id="KW-1185">Reference proteome</keyword>
<proteinExistence type="predicted"/>
<comment type="caution">
    <text evidence="2">The sequence shown here is derived from an EMBL/GenBank/DDBJ whole genome shotgun (WGS) entry which is preliminary data.</text>
</comment>
<feature type="chain" id="PRO_5047251742" evidence="1">
    <location>
        <begin position="26"/>
        <end position="151"/>
    </location>
</feature>
<organism evidence="2 3">
    <name type="scientific">Thalassovita aquimarina</name>
    <dbReference type="NCBI Taxonomy" id="2785917"/>
    <lineage>
        <taxon>Bacteria</taxon>
        <taxon>Pseudomonadati</taxon>
        <taxon>Pseudomonadota</taxon>
        <taxon>Alphaproteobacteria</taxon>
        <taxon>Rhodobacterales</taxon>
        <taxon>Roseobacteraceae</taxon>
        <taxon>Thalassovita</taxon>
    </lineage>
</organism>
<sequence length="151" mass="16308">MMSKLKRRKTSYVSMALFYFCASQAVGANAVVAPAKPETMKASCQFIEYCLAGETFSSGENCRSENTALYFNTDGETGIATITHPNGTKTLGTALQYDRYGNASYVVVATGDGAGTSMITLMPNMDAIWTGHFTLSRNIASTHFGFYEVTS</sequence>
<keyword evidence="1" id="KW-0732">Signal</keyword>
<reference evidence="2 3" key="1">
    <citation type="journal article" date="2021" name="Arch. Microbiol.">
        <title>Thalassobius aquimarinus sp. nov., isolated from the Sea of Japan seashore.</title>
        <authorList>
            <person name="Kurilenko V.V."/>
            <person name="Romanenko L.A."/>
            <person name="Chernysheva N.Y."/>
            <person name="Velansky P.V."/>
            <person name="Tekutyeva L.A."/>
            <person name="Isaeva M.P."/>
            <person name="Mikhailov V.V."/>
        </authorList>
    </citation>
    <scope>NUCLEOTIDE SEQUENCE [LARGE SCALE GENOMIC DNA]</scope>
    <source>
        <strain evidence="2 3">KMM 8518</strain>
    </source>
</reference>
<feature type="signal peptide" evidence="1">
    <location>
        <begin position="1"/>
        <end position="25"/>
    </location>
</feature>
<dbReference type="RefSeq" id="WP_373050050.1">
    <property type="nucleotide sequence ID" value="NZ_JBFEWH010000028.1"/>
</dbReference>
<evidence type="ECO:0000313" key="3">
    <source>
        <dbReference type="Proteomes" id="UP001195941"/>
    </source>
</evidence>
<protein>
    <submittedName>
        <fullName evidence="2">Uncharacterized protein</fullName>
    </submittedName>
</protein>